<dbReference type="CDD" id="cd05819">
    <property type="entry name" value="NHL"/>
    <property type="match status" value="2"/>
</dbReference>
<dbReference type="SMART" id="SM00864">
    <property type="entry name" value="Tubulin"/>
    <property type="match status" value="1"/>
</dbReference>
<evidence type="ECO:0000256" key="1">
    <source>
        <dbReference type="ARBA" id="ARBA00001946"/>
    </source>
</evidence>
<dbReference type="Gene3D" id="3.40.50.1440">
    <property type="entry name" value="Tubulin/FtsZ, GTPase domain"/>
    <property type="match status" value="1"/>
</dbReference>
<dbReference type="SMART" id="SM00865">
    <property type="entry name" value="Tubulin_C"/>
    <property type="match status" value="1"/>
</dbReference>
<dbReference type="InterPro" id="IPR023123">
    <property type="entry name" value="Tubulin_C"/>
</dbReference>
<dbReference type="PROSITE" id="PS51125">
    <property type="entry name" value="NHL"/>
    <property type="match status" value="2"/>
</dbReference>
<evidence type="ECO:0000256" key="8">
    <source>
        <dbReference type="PROSITE-ProRule" id="PRU00152"/>
    </source>
</evidence>
<evidence type="ECO:0000256" key="6">
    <source>
        <dbReference type="ARBA" id="ARBA00022741"/>
    </source>
</evidence>
<dbReference type="InterPro" id="IPR042060">
    <property type="entry name" value="PLAT_polycystin1"/>
</dbReference>
<keyword evidence="4" id="KW-0493">Microtubule</keyword>
<keyword evidence="11" id="KW-1133">Transmembrane helix</keyword>
<evidence type="ECO:0000256" key="9">
    <source>
        <dbReference type="PROSITE-ProRule" id="PRU00504"/>
    </source>
</evidence>
<dbReference type="GO" id="GO:0007017">
    <property type="term" value="P:microtubule-based process"/>
    <property type="evidence" value="ECO:0007669"/>
    <property type="project" value="InterPro"/>
</dbReference>
<keyword evidence="11" id="KW-0812">Transmembrane</keyword>
<dbReference type="SUPFAM" id="SSF55307">
    <property type="entry name" value="Tubulin C-terminal domain-like"/>
    <property type="match status" value="1"/>
</dbReference>
<dbReference type="PRINTS" id="PR01163">
    <property type="entry name" value="BETATUBULIN"/>
</dbReference>
<dbReference type="Gene3D" id="1.10.287.600">
    <property type="entry name" value="Helix hairpin bin"/>
    <property type="match status" value="1"/>
</dbReference>
<keyword evidence="5" id="KW-0677">Repeat</keyword>
<protein>
    <recommendedName>
        <fullName evidence="12">PLAT domain-containing protein</fullName>
    </recommendedName>
</protein>
<dbReference type="InterPro" id="IPR002453">
    <property type="entry name" value="Beta_tubulin"/>
</dbReference>
<dbReference type="InterPro" id="IPR008280">
    <property type="entry name" value="Tub_FtsZ_C"/>
</dbReference>
<sequence length="2897" mass="327354">MNRNKRRQEDNSFTDYNNNNIKKSRQNKITLSDRITNLEDLSNELFYETFEYLIDHHAFQAFYDLNYRFQKLCLNSNSTIKINISSISKSQFQHYLTHRIKPCTSRIELFRLSNPCIDPCSLLLPIMKNLTQLTTLILNNIEADFIEPIVNQLSSLPVLSSLTIVSINNIITKNNLYSKLFQLPKLKYCQIYIQLLDIPKKFSIATNEFSTIEWLVINHRISIDKLLILLTYVPQLRRLSIDDLVQSEFDQLSKTSTNLNYLTNVSLKFSFHFNVPFHQFEILVENYFHQVQVLNIRTQSVSLDLDTGKYLNANRWEQLISTSMLNLRIFNFQQSYRLFRSNEERQAFDYFINKFNSKFWIEHQWFFDFHYHETKRSTTAVFYSRNAYRKKDYVLYDDLIDNIYLTCYDINEDPIHHICLHTTNIIKQCYDKFPNATELTFCEDFEVPRVDSIVVDLNRFLPLKQLTKLSIKCHRFTFEQLIELLQFTPNIHTLELDSIVLFRTDPILIQNHELTQLVSKINHITNVTIMKEITVEKIQLLTVAFPRIEHLTINLFKEDLRPIVKYLFSKLNNNTRYLSLLHISKQRHDWMILLKSISYNQPKFCANATWNPTAITFATSTTVGASPNGIFVDTNNTVYVADRANYRVQVWLNGSTTPTRTISGGLALPYSVFAADNGDIYVDNGNTNYEIDKWTLNSTSSVAVMYMCGACYSLFIDITNTLYCTMYGSHKVISQSLSTRLPIWNTVAGTGTYGSTSTTLYYPRGIFVDSNLNLYVADMYNSRIQKFASGQINGTTVPTGTITLSYPTGVNLDADGYLFIVDSYNYRIIGSGPNGFRCVAACTGTYGSTATTLNRASTLSFDSYGNIFVTDTPNSRVQKFLLITNGCIGTTTMANVTSMNSTQSVPLSTSTYATNSTNAPSATGLSYNRPTFSAYATWSANGITFYDSGSGGFLYSVFIDTNNTLYTTEWSQFVVRVFPEGSTIPIRNISGGLSYPYAMFVTVNGDVYVDNGYSNSQVDKWTVNSTIGVSVMNVKGGCWGLFVDIYNNIYCSISIYHQVVTKSLNSNSNILIVAAGIDCAGSTSNALYYPRGIYVDTDLSLYVADYTNNRIQLFSLNQLNGVTVAGTGAPLTIDLYGPSGVTLDANGYLFIADTLNERIIGSGPNGFRCLVGCTEVLSSGSNQLYYPTALSFDTHGNMFVADDWNHRAQKFYLTTNIYRSDNSTSSNSTQWILFNNTILYENIWFFGTNTSNFTATDLLFLNNLQISLWRFEVVYTFLSAISTSALNFIINQPPANGSCSINPLGGTITTLFTIECPDWYDVDGIQDYSLYTWTTDISQRTIIAFSPEDNFQVRLPSGDNETSLLNLVVYVRDLAGSVTQVNVSSVSVIADLATINGLIDIIINSSSTITNNAIVRLLSSGNQNVVGQIMTSLSQEFNQMNNDNLYKAISSGIPAATISVSSLGSSSLQQISIPLNESALINYNIELNSLANVRDYLVTFITNLLITTSNSIILQSSSLVQLTQATNQLTRNTLMLVSNRCYELSAALYTMFEKISYEDAQSASNQLFRCASNLLNAVNGPLQGRTEVLDLDNSRANVISTDYDTDLESAWSNLNLATINDLIDKITNLSSTITNNAIVRLLSSGNQNVVGQIMTALSQEFNQMNNDNLDKAISSGIPAATISVSALGSQSLQQISIALNESALISYNIQLNSLANVRDYLVTFITNLLITTSNSIILQSSSLVQLSQATNQLTRNTLLLVSNRCYELSAALYAIFEKISYEDAQSASNQLFQCASNILNAVNGPLQGRTEVLDLDSSRANVISTDYDTDLESAWSNLNLFSDGNDFSTETIEKNRNIYYQKQLANQINSQVTEIISLLTSSLNIHLNIGQSSLMNTSQSFVSLETISTESLKDRLVKQVENAQFSIPSDFILNTTSNSSISLRSKIDLLASYGNFQNTNLSRSISLSIIDQNGNEISFKANENNSIKLIIPRDPNVLIPSMYLQNVTSINSTINNLLFNYHYINITSSLPISVHFEIHSLNKSLAYLFIYKFDQTPQLNSSINLIDGWTIFCPFSLTNDDIYRYFIDNQQTPGHSLNKSLAYLFIYKFDQTPQLNSSINLIDGWTIFCPFSLTNDDIYRYFIDNQQTPGHQSLIFGIRELNSTEINNYCLNNSSINPSLPITDESINFTSNYELRIYTSGCYYLNENNSWKSDGLIVGPLTNHYETECLSTHLTTFAGGFIVLPAPINWSYVFANADFMRNKTVYLTMIFTSIIYIILMIYARFKDKKDFEKLGVTPLADNNKSDHYYYQILVFTGQRTNAGTDSKVCFVLSGDNDQTQIRLFSDPHRKIFQRGGINSFIIAVPKSLGLLDYIRIWHDNSGLGSSASWYLKYIIVRDLQTLDKSYFICQQWLAVEKDDGRIERTLPIASEAEKQDFSYVLSKKAYHSVSDGHLWFSIFSRPPSNKFTRVQRCTCCFVLFFTSMLINIMYYDLSNEANASSETHSGALSIGKYCPRAILVDLEPDVINTLHNDSFDKFFYSDNIICGKVGCGSSWSSGFYNDDTEVIDQVLNTIRKESELCDCLQGFQLTHSLLGGTGSGFGSLLIDELREEYPDRAMMTFSSLTSSETCEHLIEPYNIVLSIQHLIENIDATYFFDNETLHKTSSRTQTSPTYNDLNQLISTAMSGITTCFRFPDQINGDMQKLNNHMIPFPRLHFLMSSYAPIFSQNCIQNNSIPLYQLIEEIFDKRNMLMPCDLQQGRYLSATAIFRGRNMTIKEIYEHMLNLQTKVKNIKTTLCKIPLKDLEISSTLIGNHTSIQNLLKYFLEKFSTMFRRKLYVFGFCRSGMDEMVSFDLNDFRISTISYIQEFTEAESNLRDLIDEYQEIQHGKTDNNEED</sequence>
<comment type="caution">
    <text evidence="13">The sequence shown here is derived from an EMBL/GenBank/DDBJ whole genome shotgun (WGS) entry which is preliminary data.</text>
</comment>
<dbReference type="InterPro" id="IPR000217">
    <property type="entry name" value="Tubulin"/>
</dbReference>
<feature type="domain" description="PLAT" evidence="12">
    <location>
        <begin position="2308"/>
        <end position="2427"/>
    </location>
</feature>
<evidence type="ECO:0000256" key="11">
    <source>
        <dbReference type="SAM" id="Phobius"/>
    </source>
</evidence>
<dbReference type="InterPro" id="IPR001024">
    <property type="entry name" value="PLAT/LH2_dom"/>
</dbReference>
<dbReference type="SUPFAM" id="SSF52490">
    <property type="entry name" value="Tubulin nucleotide-binding domain-like"/>
    <property type="match status" value="1"/>
</dbReference>
<dbReference type="SUPFAM" id="SSF101898">
    <property type="entry name" value="NHL repeat"/>
    <property type="match status" value="2"/>
</dbReference>
<feature type="compositionally biased region" description="Polar residues" evidence="10">
    <location>
        <begin position="11"/>
        <end position="20"/>
    </location>
</feature>
<dbReference type="Pfam" id="PF01477">
    <property type="entry name" value="PLAT"/>
    <property type="match status" value="1"/>
</dbReference>
<comment type="similarity">
    <text evidence="3">Belongs to the tubulin family.</text>
</comment>
<dbReference type="GO" id="GO:0005525">
    <property type="term" value="F:GTP binding"/>
    <property type="evidence" value="ECO:0007669"/>
    <property type="project" value="UniProtKB-KW"/>
</dbReference>
<dbReference type="CDD" id="cd01752">
    <property type="entry name" value="PLAT_polycystin"/>
    <property type="match status" value="1"/>
</dbReference>
<comment type="cofactor">
    <cofactor evidence="1">
        <name>Mg(2+)</name>
        <dbReference type="ChEBI" id="CHEBI:18420"/>
    </cofactor>
</comment>
<dbReference type="FunFam" id="2.60.60.20:FF:000022">
    <property type="entry name" value="Uncharacterized protein"/>
    <property type="match status" value="1"/>
</dbReference>
<dbReference type="Pfam" id="PF00091">
    <property type="entry name" value="Tubulin"/>
    <property type="match status" value="1"/>
</dbReference>
<dbReference type="SMART" id="SM00308">
    <property type="entry name" value="LH2"/>
    <property type="match status" value="1"/>
</dbReference>
<dbReference type="InterPro" id="IPR003008">
    <property type="entry name" value="Tubulin_FtsZ_GTPase"/>
</dbReference>
<dbReference type="InterPro" id="IPR001258">
    <property type="entry name" value="NHL_repeat"/>
</dbReference>
<dbReference type="Proteomes" id="UP000663860">
    <property type="component" value="Unassembled WGS sequence"/>
</dbReference>
<dbReference type="GO" id="GO:0005200">
    <property type="term" value="F:structural constituent of cytoskeleton"/>
    <property type="evidence" value="ECO:0007669"/>
    <property type="project" value="InterPro"/>
</dbReference>
<dbReference type="PRINTS" id="PR01161">
    <property type="entry name" value="TUBULIN"/>
</dbReference>
<gene>
    <name evidence="13" type="ORF">IZO911_LOCUS8270</name>
</gene>
<dbReference type="GO" id="GO:0016020">
    <property type="term" value="C:membrane"/>
    <property type="evidence" value="ECO:0007669"/>
    <property type="project" value="TreeGrafter"/>
</dbReference>
<keyword evidence="7" id="KW-0342">GTP-binding</keyword>
<dbReference type="InterPro" id="IPR036392">
    <property type="entry name" value="PLAT/LH2_dom_sf"/>
</dbReference>
<reference evidence="13" key="1">
    <citation type="submission" date="2021-02" db="EMBL/GenBank/DDBJ databases">
        <authorList>
            <person name="Nowell W R."/>
        </authorList>
    </citation>
    <scope>NUCLEOTIDE SEQUENCE</scope>
</reference>
<evidence type="ECO:0000313" key="14">
    <source>
        <dbReference type="Proteomes" id="UP000663860"/>
    </source>
</evidence>
<dbReference type="PANTHER" id="PTHR10877:SF150">
    <property type="entry name" value="REJ DOMAIN-CONTAINING PROTEIN"/>
    <property type="match status" value="1"/>
</dbReference>
<keyword evidence="6" id="KW-0547">Nucleotide-binding</keyword>
<comment type="caution">
    <text evidence="8">Lacks conserved residue(s) required for the propagation of feature annotation.</text>
</comment>
<evidence type="ECO:0000259" key="12">
    <source>
        <dbReference type="PROSITE" id="PS50095"/>
    </source>
</evidence>
<feature type="repeat" description="NHL" evidence="9">
    <location>
        <begin position="751"/>
        <end position="790"/>
    </location>
</feature>
<evidence type="ECO:0000256" key="7">
    <source>
        <dbReference type="ARBA" id="ARBA00023134"/>
    </source>
</evidence>
<accession>A0A813UND4</accession>
<dbReference type="InterPro" id="IPR037103">
    <property type="entry name" value="Tubulin/FtsZ-like_C"/>
</dbReference>
<dbReference type="Pfam" id="PF01436">
    <property type="entry name" value="NHL"/>
    <property type="match status" value="3"/>
</dbReference>
<dbReference type="InterPro" id="IPR011042">
    <property type="entry name" value="6-blade_b-propeller_TolB-like"/>
</dbReference>
<dbReference type="PROSITE" id="PS50095">
    <property type="entry name" value="PLAT"/>
    <property type="match status" value="1"/>
</dbReference>
<dbReference type="PANTHER" id="PTHR10877">
    <property type="entry name" value="POLYCYSTIN FAMILY MEMBER"/>
    <property type="match status" value="1"/>
</dbReference>
<dbReference type="Gene3D" id="3.30.1330.20">
    <property type="entry name" value="Tubulin/FtsZ, C-terminal domain"/>
    <property type="match status" value="1"/>
</dbReference>
<keyword evidence="11" id="KW-0472">Membrane</keyword>
<feature type="transmembrane region" description="Helical" evidence="11">
    <location>
        <begin position="2265"/>
        <end position="2283"/>
    </location>
</feature>
<dbReference type="InterPro" id="IPR051223">
    <property type="entry name" value="Polycystin"/>
</dbReference>
<dbReference type="SUPFAM" id="SSF49723">
    <property type="entry name" value="Lipase/lipooxygenase domain (PLAT/LH2 domain)"/>
    <property type="match status" value="1"/>
</dbReference>
<evidence type="ECO:0000256" key="10">
    <source>
        <dbReference type="SAM" id="MobiDB-lite"/>
    </source>
</evidence>
<dbReference type="GO" id="GO:0005262">
    <property type="term" value="F:calcium channel activity"/>
    <property type="evidence" value="ECO:0007669"/>
    <property type="project" value="TreeGrafter"/>
</dbReference>
<comment type="similarity">
    <text evidence="2">Belongs to the polycystin family.</text>
</comment>
<dbReference type="EMBL" id="CAJNOE010000055">
    <property type="protein sequence ID" value="CAF0826087.1"/>
    <property type="molecule type" value="Genomic_DNA"/>
</dbReference>
<dbReference type="GO" id="GO:0005874">
    <property type="term" value="C:microtubule"/>
    <property type="evidence" value="ECO:0007669"/>
    <property type="project" value="UniProtKB-KW"/>
</dbReference>
<organism evidence="13 14">
    <name type="scientific">Adineta steineri</name>
    <dbReference type="NCBI Taxonomy" id="433720"/>
    <lineage>
        <taxon>Eukaryota</taxon>
        <taxon>Metazoa</taxon>
        <taxon>Spiralia</taxon>
        <taxon>Gnathifera</taxon>
        <taxon>Rotifera</taxon>
        <taxon>Eurotatoria</taxon>
        <taxon>Bdelloidea</taxon>
        <taxon>Adinetida</taxon>
        <taxon>Adinetidae</taxon>
        <taxon>Adineta</taxon>
    </lineage>
</organism>
<evidence type="ECO:0000256" key="2">
    <source>
        <dbReference type="ARBA" id="ARBA00007200"/>
    </source>
</evidence>
<evidence type="ECO:0000256" key="5">
    <source>
        <dbReference type="ARBA" id="ARBA00022737"/>
    </source>
</evidence>
<proteinExistence type="inferred from homology"/>
<dbReference type="GO" id="GO:0003924">
    <property type="term" value="F:GTPase activity"/>
    <property type="evidence" value="ECO:0007669"/>
    <property type="project" value="InterPro"/>
</dbReference>
<evidence type="ECO:0000256" key="3">
    <source>
        <dbReference type="ARBA" id="ARBA00009636"/>
    </source>
</evidence>
<dbReference type="GO" id="GO:0050982">
    <property type="term" value="P:detection of mechanical stimulus"/>
    <property type="evidence" value="ECO:0007669"/>
    <property type="project" value="TreeGrafter"/>
</dbReference>
<feature type="repeat" description="NHL" evidence="9">
    <location>
        <begin position="1087"/>
        <end position="1117"/>
    </location>
</feature>
<dbReference type="InterPro" id="IPR018316">
    <property type="entry name" value="Tubulin/FtsZ_2-layer-sand-dom"/>
</dbReference>
<evidence type="ECO:0000256" key="4">
    <source>
        <dbReference type="ARBA" id="ARBA00022701"/>
    </source>
</evidence>
<evidence type="ECO:0000313" key="13">
    <source>
        <dbReference type="EMBL" id="CAF0826087.1"/>
    </source>
</evidence>
<dbReference type="Gene3D" id="2.60.60.20">
    <property type="entry name" value="PLAT/LH2 domain"/>
    <property type="match status" value="1"/>
</dbReference>
<dbReference type="Pfam" id="PF03953">
    <property type="entry name" value="Tubulin_C"/>
    <property type="match status" value="1"/>
</dbReference>
<dbReference type="CDD" id="cd02187">
    <property type="entry name" value="beta_tubulin"/>
    <property type="match status" value="1"/>
</dbReference>
<dbReference type="InterPro" id="IPR036525">
    <property type="entry name" value="Tubulin/FtsZ_GTPase_sf"/>
</dbReference>
<name>A0A813UND4_9BILA</name>
<dbReference type="Gene3D" id="2.120.10.30">
    <property type="entry name" value="TolB, C-terminal domain"/>
    <property type="match status" value="3"/>
</dbReference>
<feature type="region of interest" description="Disordered" evidence="10">
    <location>
        <begin position="1"/>
        <end position="20"/>
    </location>
</feature>